<evidence type="ECO:0000256" key="1">
    <source>
        <dbReference type="ARBA" id="ARBA00022679"/>
    </source>
</evidence>
<dbReference type="RefSeq" id="WP_036203942.1">
    <property type="nucleotide sequence ID" value="NZ_AVCY01000001.1"/>
</dbReference>
<organism evidence="4 5">
    <name type="scientific">Ureibacillus sinduriensis BLB-1 = JCM 15800</name>
    <dbReference type="NCBI Taxonomy" id="1384057"/>
    <lineage>
        <taxon>Bacteria</taxon>
        <taxon>Bacillati</taxon>
        <taxon>Bacillota</taxon>
        <taxon>Bacilli</taxon>
        <taxon>Bacillales</taxon>
        <taxon>Caryophanaceae</taxon>
        <taxon>Ureibacillus</taxon>
    </lineage>
</organism>
<dbReference type="CDD" id="cd04301">
    <property type="entry name" value="NAT_SF"/>
    <property type="match status" value="1"/>
</dbReference>
<keyword evidence="5" id="KW-1185">Reference proteome</keyword>
<dbReference type="PROSITE" id="PS51186">
    <property type="entry name" value="GNAT"/>
    <property type="match status" value="1"/>
</dbReference>
<evidence type="ECO:0000313" key="5">
    <source>
        <dbReference type="Proteomes" id="UP000030408"/>
    </source>
</evidence>
<protein>
    <submittedName>
        <fullName evidence="4">Phosphinothricin acetyltransferase</fullName>
    </submittedName>
</protein>
<name>A0A0A3IHF9_9BACL</name>
<dbReference type="eggNOG" id="COG1247">
    <property type="taxonomic scope" value="Bacteria"/>
</dbReference>
<dbReference type="InterPro" id="IPR016181">
    <property type="entry name" value="Acyl_CoA_acyltransferase"/>
</dbReference>
<dbReference type="InterPro" id="IPR000182">
    <property type="entry name" value="GNAT_dom"/>
</dbReference>
<dbReference type="Proteomes" id="UP000030408">
    <property type="component" value="Unassembled WGS sequence"/>
</dbReference>
<feature type="domain" description="N-acetyltransferase" evidence="3">
    <location>
        <begin position="3"/>
        <end position="156"/>
    </location>
</feature>
<dbReference type="OrthoDB" id="9798006at2"/>
<evidence type="ECO:0000259" key="3">
    <source>
        <dbReference type="PROSITE" id="PS51186"/>
    </source>
</evidence>
<evidence type="ECO:0000313" key="4">
    <source>
        <dbReference type="EMBL" id="KGR74257.1"/>
    </source>
</evidence>
<dbReference type="Gene3D" id="3.40.630.30">
    <property type="match status" value="1"/>
</dbReference>
<dbReference type="Pfam" id="PF00583">
    <property type="entry name" value="Acetyltransf_1"/>
    <property type="match status" value="1"/>
</dbReference>
<comment type="caution">
    <text evidence="4">The sequence shown here is derived from an EMBL/GenBank/DDBJ whole genome shotgun (WGS) entry which is preliminary data.</text>
</comment>
<reference evidence="4 5" key="1">
    <citation type="submission" date="2014-02" db="EMBL/GenBank/DDBJ databases">
        <title>Draft genome sequence of Lysinibacillus sinduriensis JCM 15800.</title>
        <authorList>
            <person name="Zhang F."/>
            <person name="Wang G."/>
            <person name="Zhang L."/>
        </authorList>
    </citation>
    <scope>NUCLEOTIDE SEQUENCE [LARGE SCALE GENOMIC DNA]</scope>
    <source>
        <strain evidence="4 5">JCM 15800</strain>
    </source>
</reference>
<dbReference type="PANTHER" id="PTHR43072:SF23">
    <property type="entry name" value="UPF0039 PROTEIN C11D3.02C"/>
    <property type="match status" value="1"/>
</dbReference>
<dbReference type="AlphaFoldDB" id="A0A0A3IHF9"/>
<dbReference type="GO" id="GO:0016747">
    <property type="term" value="F:acyltransferase activity, transferring groups other than amino-acyl groups"/>
    <property type="evidence" value="ECO:0007669"/>
    <property type="project" value="InterPro"/>
</dbReference>
<keyword evidence="2" id="KW-0012">Acyltransferase</keyword>
<gene>
    <name evidence="4" type="ORF">CD33_19965</name>
</gene>
<accession>A0A0A3IHF9</accession>
<dbReference type="EMBL" id="JPVO01000055">
    <property type="protein sequence ID" value="KGR74257.1"/>
    <property type="molecule type" value="Genomic_DNA"/>
</dbReference>
<proteinExistence type="predicted"/>
<keyword evidence="1 4" id="KW-0808">Transferase</keyword>
<dbReference type="SUPFAM" id="SSF55729">
    <property type="entry name" value="Acyl-CoA N-acyltransferases (Nat)"/>
    <property type="match status" value="1"/>
</dbReference>
<sequence>MSIRIREVTKNDWEQVKVIYEAGIATGLATFETQSPASFELWLGNANPSCSLVAEEDSFVLGWCKLTPASSRKVYSGVGELSIYVHPGAKGKGIGNLLLTNLIRKSEAEGFWTLEAKIFPDNEASIQLHMKNGFRIVGIREKIGKLNGIWKDNLLLERRSQSIGE</sequence>
<dbReference type="PANTHER" id="PTHR43072">
    <property type="entry name" value="N-ACETYLTRANSFERASE"/>
    <property type="match status" value="1"/>
</dbReference>
<evidence type="ECO:0000256" key="2">
    <source>
        <dbReference type="ARBA" id="ARBA00023315"/>
    </source>
</evidence>
<dbReference type="STRING" id="1384057.CD33_19965"/>